<evidence type="ECO:0000256" key="8">
    <source>
        <dbReference type="PROSITE-ProRule" id="PRU00282"/>
    </source>
</evidence>
<feature type="repeat" description="Solcar" evidence="8">
    <location>
        <begin position="98"/>
        <end position="182"/>
    </location>
</feature>
<evidence type="ECO:0000256" key="10">
    <source>
        <dbReference type="SAM" id="Phobius"/>
    </source>
</evidence>
<comment type="subcellular location">
    <subcellularLocation>
        <location evidence="1">Membrane</location>
        <topology evidence="1">Multi-pass membrane protein</topology>
    </subcellularLocation>
</comment>
<dbReference type="PANTHER" id="PTHR45618">
    <property type="entry name" value="MITOCHONDRIAL DICARBOXYLATE CARRIER-RELATED"/>
    <property type="match status" value="1"/>
</dbReference>
<keyword evidence="12" id="KW-1185">Reference proteome</keyword>
<reference evidence="11 12" key="1">
    <citation type="submission" date="2024-10" db="EMBL/GenBank/DDBJ databases">
        <title>Updated reference genomes for cyclostephanoid diatoms.</title>
        <authorList>
            <person name="Roberts W.R."/>
            <person name="Alverson A.J."/>
        </authorList>
    </citation>
    <scope>NUCLEOTIDE SEQUENCE [LARGE SCALE GENOMIC DNA]</scope>
    <source>
        <strain evidence="11 12">AJA010-31</strain>
    </source>
</reference>
<evidence type="ECO:0008006" key="13">
    <source>
        <dbReference type="Google" id="ProtNLM"/>
    </source>
</evidence>
<evidence type="ECO:0000256" key="6">
    <source>
        <dbReference type="ARBA" id="ARBA00022989"/>
    </source>
</evidence>
<keyword evidence="4 8" id="KW-0812">Transmembrane</keyword>
<evidence type="ECO:0000256" key="1">
    <source>
        <dbReference type="ARBA" id="ARBA00004141"/>
    </source>
</evidence>
<comment type="similarity">
    <text evidence="2 9">Belongs to the mitochondrial carrier (TC 2.A.29) family.</text>
</comment>
<dbReference type="GO" id="GO:0016020">
    <property type="term" value="C:membrane"/>
    <property type="evidence" value="ECO:0007669"/>
    <property type="project" value="UniProtKB-SubCell"/>
</dbReference>
<evidence type="ECO:0000256" key="5">
    <source>
        <dbReference type="ARBA" id="ARBA00022737"/>
    </source>
</evidence>
<sequence length="285" mass="30634">MAESTARKPTLIESMACGGMAACFAVNFTHPIELVKTRMQVSGGSIGGTCSAVMANEGVLAFWKGLPFAWGRELSYTSVKLGAYAPVRDMIGAGSPDAPFYMKFLAGAITGGVGSVIGNPFDVMKTLAQTNKDKTVSMMGLVTNMYKDQGVGGFYRGVEVNVMRACVLNATKMGVYDMTKGYVTNATGWNRKDVKTSFASAFVAGFFMTVTVAPWDMLRTKLMNQPTDAKLYDGFADCAKKTVQADGVLSLWRGFVPIWARFAPQATLQLLSIEVIYGALGFKSI</sequence>
<dbReference type="SUPFAM" id="SSF103506">
    <property type="entry name" value="Mitochondrial carrier"/>
    <property type="match status" value="1"/>
</dbReference>
<dbReference type="InterPro" id="IPR018108">
    <property type="entry name" value="MCP_transmembrane"/>
</dbReference>
<organism evidence="11 12">
    <name type="scientific">Cyclotella atomus</name>
    <dbReference type="NCBI Taxonomy" id="382360"/>
    <lineage>
        <taxon>Eukaryota</taxon>
        <taxon>Sar</taxon>
        <taxon>Stramenopiles</taxon>
        <taxon>Ochrophyta</taxon>
        <taxon>Bacillariophyta</taxon>
        <taxon>Coscinodiscophyceae</taxon>
        <taxon>Thalassiosirophycidae</taxon>
        <taxon>Stephanodiscales</taxon>
        <taxon>Stephanodiscaceae</taxon>
        <taxon>Cyclotella</taxon>
    </lineage>
</organism>
<protein>
    <recommendedName>
        <fullName evidence="13">Mitochondrial carrier protein</fullName>
    </recommendedName>
</protein>
<feature type="transmembrane region" description="Helical" evidence="10">
    <location>
        <begin position="197"/>
        <end position="215"/>
    </location>
</feature>
<keyword evidence="5" id="KW-0677">Repeat</keyword>
<dbReference type="Gene3D" id="1.50.40.10">
    <property type="entry name" value="Mitochondrial carrier domain"/>
    <property type="match status" value="1"/>
</dbReference>
<dbReference type="Pfam" id="PF00153">
    <property type="entry name" value="Mito_carr"/>
    <property type="match status" value="3"/>
</dbReference>
<dbReference type="Proteomes" id="UP001530400">
    <property type="component" value="Unassembled WGS sequence"/>
</dbReference>
<evidence type="ECO:0000256" key="2">
    <source>
        <dbReference type="ARBA" id="ARBA00006375"/>
    </source>
</evidence>
<evidence type="ECO:0000256" key="3">
    <source>
        <dbReference type="ARBA" id="ARBA00022448"/>
    </source>
</evidence>
<feature type="repeat" description="Solcar" evidence="8">
    <location>
        <begin position="9"/>
        <end position="90"/>
    </location>
</feature>
<keyword evidence="7 8" id="KW-0472">Membrane</keyword>
<keyword evidence="6 10" id="KW-1133">Transmembrane helix</keyword>
<evidence type="ECO:0000256" key="9">
    <source>
        <dbReference type="RuleBase" id="RU000488"/>
    </source>
</evidence>
<dbReference type="InterPro" id="IPR050391">
    <property type="entry name" value="Mito_Metabolite_Transporter"/>
</dbReference>
<dbReference type="AlphaFoldDB" id="A0ABD3MQF7"/>
<name>A0ABD3MQF7_9STRA</name>
<dbReference type="PROSITE" id="PS50920">
    <property type="entry name" value="SOLCAR"/>
    <property type="match status" value="3"/>
</dbReference>
<gene>
    <name evidence="11" type="ORF">ACHAWO_012227</name>
</gene>
<accession>A0ABD3MQF7</accession>
<dbReference type="InterPro" id="IPR023395">
    <property type="entry name" value="MCP_dom_sf"/>
</dbReference>
<evidence type="ECO:0000256" key="7">
    <source>
        <dbReference type="ARBA" id="ARBA00023136"/>
    </source>
</evidence>
<feature type="repeat" description="Solcar" evidence="8">
    <location>
        <begin position="192"/>
        <end position="279"/>
    </location>
</feature>
<evidence type="ECO:0000313" key="11">
    <source>
        <dbReference type="EMBL" id="KAL3766225.1"/>
    </source>
</evidence>
<proteinExistence type="inferred from homology"/>
<keyword evidence="3 9" id="KW-0813">Transport</keyword>
<dbReference type="EMBL" id="JALLPJ020001388">
    <property type="protein sequence ID" value="KAL3766225.1"/>
    <property type="molecule type" value="Genomic_DNA"/>
</dbReference>
<comment type="caution">
    <text evidence="11">The sequence shown here is derived from an EMBL/GenBank/DDBJ whole genome shotgun (WGS) entry which is preliminary data.</text>
</comment>
<evidence type="ECO:0000313" key="12">
    <source>
        <dbReference type="Proteomes" id="UP001530400"/>
    </source>
</evidence>
<evidence type="ECO:0000256" key="4">
    <source>
        <dbReference type="ARBA" id="ARBA00022692"/>
    </source>
</evidence>